<proteinExistence type="predicted"/>
<evidence type="ECO:0000313" key="2">
    <source>
        <dbReference type="EMBL" id="TLS54202.1"/>
    </source>
</evidence>
<keyword evidence="1" id="KW-1133">Transmembrane helix</keyword>
<evidence type="ECO:0000256" key="1">
    <source>
        <dbReference type="SAM" id="Phobius"/>
    </source>
</evidence>
<comment type="caution">
    <text evidence="2">The sequence shown here is derived from an EMBL/GenBank/DDBJ whole genome shotgun (WGS) entry which is preliminary data.</text>
</comment>
<keyword evidence="1" id="KW-0472">Membrane</keyword>
<feature type="transmembrane region" description="Helical" evidence="1">
    <location>
        <begin position="101"/>
        <end position="119"/>
    </location>
</feature>
<feature type="transmembrane region" description="Helical" evidence="1">
    <location>
        <begin position="73"/>
        <end position="94"/>
    </location>
</feature>
<dbReference type="EMBL" id="VCIW01000001">
    <property type="protein sequence ID" value="TLS54202.1"/>
    <property type="molecule type" value="Genomic_DNA"/>
</dbReference>
<name>A0A5R9GCK3_9BACL</name>
<organism evidence="2 3">
    <name type="scientific">Paenibacillus antri</name>
    <dbReference type="NCBI Taxonomy" id="2582848"/>
    <lineage>
        <taxon>Bacteria</taxon>
        <taxon>Bacillati</taxon>
        <taxon>Bacillota</taxon>
        <taxon>Bacilli</taxon>
        <taxon>Bacillales</taxon>
        <taxon>Paenibacillaceae</taxon>
        <taxon>Paenibacillus</taxon>
    </lineage>
</organism>
<protein>
    <submittedName>
        <fullName evidence="2">Uncharacterized protein</fullName>
    </submittedName>
</protein>
<feature type="transmembrane region" description="Helical" evidence="1">
    <location>
        <begin position="6"/>
        <end position="24"/>
    </location>
</feature>
<dbReference type="Proteomes" id="UP000309676">
    <property type="component" value="Unassembled WGS sequence"/>
</dbReference>
<keyword evidence="1" id="KW-0812">Transmembrane</keyword>
<evidence type="ECO:0000313" key="3">
    <source>
        <dbReference type="Proteomes" id="UP000309676"/>
    </source>
</evidence>
<dbReference type="AlphaFoldDB" id="A0A5R9GCK3"/>
<feature type="transmembrane region" description="Helical" evidence="1">
    <location>
        <begin position="131"/>
        <end position="153"/>
    </location>
</feature>
<gene>
    <name evidence="2" type="ORF">FE782_02330</name>
</gene>
<reference evidence="2 3" key="1">
    <citation type="submission" date="2019-05" db="EMBL/GenBank/DDBJ databases">
        <authorList>
            <person name="Narsing Rao M.P."/>
            <person name="Li W.J."/>
        </authorList>
    </citation>
    <scope>NUCLEOTIDE SEQUENCE [LARGE SCALE GENOMIC DNA]</scope>
    <source>
        <strain evidence="2 3">SYSU_K30003</strain>
    </source>
</reference>
<feature type="transmembrane region" description="Helical" evidence="1">
    <location>
        <begin position="36"/>
        <end position="61"/>
    </location>
</feature>
<dbReference type="RefSeq" id="WP_138192082.1">
    <property type="nucleotide sequence ID" value="NZ_VCIW01000001.1"/>
</dbReference>
<accession>A0A5R9GCK3</accession>
<keyword evidence="3" id="KW-1185">Reference proteome</keyword>
<sequence>MQWLGNMHFTILLLGSWTVFAVVWSQKRRLPTDILLFVFLLMSILESLLFTTAAMSLDWISLPKRMEPFMHHIFIRTVLRPVLYLIAATWWILGRSRLTKWSGVVGVVLARVVLLQIAMSQGWLELKRVNAWHMFGLDVALVLVACLAAQWFLRYTRSRREVS</sequence>